<dbReference type="EMBL" id="JAPQKO010000002">
    <property type="protein sequence ID" value="KAJ5179354.1"/>
    <property type="molecule type" value="Genomic_DNA"/>
</dbReference>
<protein>
    <submittedName>
        <fullName evidence="1">Uncharacterized protein</fullName>
    </submittedName>
</protein>
<accession>A0A9W9II24</accession>
<sequence length="97" mass="11050">MVNILQRHTIARYIQSLPTSHRTRVCYRRPAMSFSSTGTSQGILSKYITMMDVMFRPKELQQIAGKALGQDYCPEIANLAEGVFNKVFLLRAKNIVK</sequence>
<reference evidence="1" key="2">
    <citation type="journal article" date="2023" name="IMA Fungus">
        <title>Comparative genomic study of the Penicillium genus elucidates a diverse pangenome and 15 lateral gene transfer events.</title>
        <authorList>
            <person name="Petersen C."/>
            <person name="Sorensen T."/>
            <person name="Nielsen M.R."/>
            <person name="Sondergaard T.E."/>
            <person name="Sorensen J.L."/>
            <person name="Fitzpatrick D.A."/>
            <person name="Frisvad J.C."/>
            <person name="Nielsen K.L."/>
        </authorList>
    </citation>
    <scope>NUCLEOTIDE SEQUENCE</scope>
    <source>
        <strain evidence="1">IBT 21917</strain>
    </source>
</reference>
<name>A0A9W9II24_9EURO</name>
<keyword evidence="2" id="KW-1185">Reference proteome</keyword>
<dbReference type="AlphaFoldDB" id="A0A9W9II24"/>
<dbReference type="Proteomes" id="UP001146351">
    <property type="component" value="Unassembled WGS sequence"/>
</dbReference>
<proteinExistence type="predicted"/>
<evidence type="ECO:0000313" key="1">
    <source>
        <dbReference type="EMBL" id="KAJ5179354.1"/>
    </source>
</evidence>
<comment type="caution">
    <text evidence="1">The sequence shown here is derived from an EMBL/GenBank/DDBJ whole genome shotgun (WGS) entry which is preliminary data.</text>
</comment>
<dbReference type="OrthoDB" id="10003767at2759"/>
<organism evidence="1 2">
    <name type="scientific">Penicillium capsulatum</name>
    <dbReference type="NCBI Taxonomy" id="69766"/>
    <lineage>
        <taxon>Eukaryota</taxon>
        <taxon>Fungi</taxon>
        <taxon>Dikarya</taxon>
        <taxon>Ascomycota</taxon>
        <taxon>Pezizomycotina</taxon>
        <taxon>Eurotiomycetes</taxon>
        <taxon>Eurotiomycetidae</taxon>
        <taxon>Eurotiales</taxon>
        <taxon>Aspergillaceae</taxon>
        <taxon>Penicillium</taxon>
    </lineage>
</organism>
<reference evidence="1" key="1">
    <citation type="submission" date="2022-11" db="EMBL/GenBank/DDBJ databases">
        <authorList>
            <person name="Petersen C."/>
        </authorList>
    </citation>
    <scope>NUCLEOTIDE SEQUENCE</scope>
    <source>
        <strain evidence="1">IBT 21917</strain>
    </source>
</reference>
<gene>
    <name evidence="1" type="ORF">N7492_002564</name>
</gene>
<evidence type="ECO:0000313" key="2">
    <source>
        <dbReference type="Proteomes" id="UP001146351"/>
    </source>
</evidence>